<evidence type="ECO:0000256" key="2">
    <source>
        <dbReference type="SAM" id="MobiDB-lite"/>
    </source>
</evidence>
<keyword evidence="3" id="KW-0472">Membrane</keyword>
<comment type="caution">
    <text evidence="4">The sequence shown here is derived from an EMBL/GenBank/DDBJ whole genome shotgun (WGS) entry which is preliminary data.</text>
</comment>
<keyword evidence="3" id="KW-1133">Transmembrane helix</keyword>
<feature type="compositionally biased region" description="Low complexity" evidence="2">
    <location>
        <begin position="102"/>
        <end position="117"/>
    </location>
</feature>
<dbReference type="InterPro" id="IPR005754">
    <property type="entry name" value="Sortase"/>
</dbReference>
<dbReference type="EMBL" id="JACJID010000004">
    <property type="protein sequence ID" value="MBA8928884.1"/>
    <property type="molecule type" value="Genomic_DNA"/>
</dbReference>
<protein>
    <submittedName>
        <fullName evidence="4">Sortase (Surface protein transpeptidase)</fullName>
    </submittedName>
</protein>
<accession>A0ABR6BQN3</accession>
<reference evidence="4 5" key="1">
    <citation type="submission" date="2020-08" db="EMBL/GenBank/DDBJ databases">
        <title>Genomic Encyclopedia of Archaeal and Bacterial Type Strains, Phase II (KMG-II): from individual species to whole genera.</title>
        <authorList>
            <person name="Goeker M."/>
        </authorList>
    </citation>
    <scope>NUCLEOTIDE SEQUENCE [LARGE SCALE GENOMIC DNA]</scope>
    <source>
        <strain evidence="4 5">DSM 43850</strain>
    </source>
</reference>
<sequence>MHPQFPGRDPHPARALPVPPRGPVGGARPVPPPAWPQAGGAQAQQGSPQPGWPQRQTGSQPGGLQQGWPQAGGRQPQGWTRAGGPQAQGGQRGWPHPDARGQRQPGGSQPGWPQPQAHRPRQPRPEQRRPDWRQPQAVAAQPVRREPTLRFQQPKASRQRSVRPPRRRRGGAGAVAALLVLVGLGIVGYGFRDEITHAVAAVGFTNSAGSTGEPMAKSTPLRVRIPSIGVDSSLVSLGLNADQTVQVPPVSQPMQAGWYANGPTPGEKGSAVLLGHVDGANKEGVFYRLREVTAGTEILVPRQDGTTARFVVYKVEQAPKTNFPTQEVYGDNGKPELRVITCGGSFDHSAGSYRDNTIVYAALAP</sequence>
<evidence type="ECO:0000313" key="4">
    <source>
        <dbReference type="EMBL" id="MBA8928884.1"/>
    </source>
</evidence>
<gene>
    <name evidence="4" type="ORF">BC739_006101</name>
</gene>
<feature type="compositionally biased region" description="Basic and acidic residues" evidence="2">
    <location>
        <begin position="123"/>
        <end position="132"/>
    </location>
</feature>
<name>A0ABR6BQN3_9PSEU</name>
<proteinExistence type="predicted"/>
<feature type="compositionally biased region" description="Basic residues" evidence="2">
    <location>
        <begin position="157"/>
        <end position="170"/>
    </location>
</feature>
<feature type="transmembrane region" description="Helical" evidence="3">
    <location>
        <begin position="170"/>
        <end position="191"/>
    </location>
</feature>
<feature type="compositionally biased region" description="Low complexity" evidence="2">
    <location>
        <begin position="36"/>
        <end position="56"/>
    </location>
</feature>
<organism evidence="4 5">
    <name type="scientific">Kutzneria viridogrisea</name>
    <dbReference type="NCBI Taxonomy" id="47990"/>
    <lineage>
        <taxon>Bacteria</taxon>
        <taxon>Bacillati</taxon>
        <taxon>Actinomycetota</taxon>
        <taxon>Actinomycetes</taxon>
        <taxon>Pseudonocardiales</taxon>
        <taxon>Pseudonocardiaceae</taxon>
        <taxon>Kutzneria</taxon>
    </lineage>
</organism>
<keyword evidence="5" id="KW-1185">Reference proteome</keyword>
<feature type="region of interest" description="Disordered" evidence="2">
    <location>
        <begin position="1"/>
        <end position="170"/>
    </location>
</feature>
<dbReference type="Pfam" id="PF04203">
    <property type="entry name" value="Sortase"/>
    <property type="match status" value="1"/>
</dbReference>
<evidence type="ECO:0000313" key="5">
    <source>
        <dbReference type="Proteomes" id="UP000517916"/>
    </source>
</evidence>
<evidence type="ECO:0000256" key="3">
    <source>
        <dbReference type="SAM" id="Phobius"/>
    </source>
</evidence>
<dbReference type="InterPro" id="IPR023365">
    <property type="entry name" value="Sortase_dom-sf"/>
</dbReference>
<keyword evidence="3" id="KW-0812">Transmembrane</keyword>
<dbReference type="CDD" id="cd05829">
    <property type="entry name" value="Sortase_F"/>
    <property type="match status" value="1"/>
</dbReference>
<dbReference type="SUPFAM" id="SSF63817">
    <property type="entry name" value="Sortase"/>
    <property type="match status" value="1"/>
</dbReference>
<evidence type="ECO:0000256" key="1">
    <source>
        <dbReference type="ARBA" id="ARBA00022801"/>
    </source>
</evidence>
<dbReference type="RefSeq" id="WP_318296722.1">
    <property type="nucleotide sequence ID" value="NZ_BAAABQ010000016.1"/>
</dbReference>
<keyword evidence="1" id="KW-0378">Hydrolase</keyword>
<dbReference type="InterPro" id="IPR042001">
    <property type="entry name" value="Sortase_F"/>
</dbReference>
<dbReference type="NCBIfam" id="NF033748">
    <property type="entry name" value="class_F_sortase"/>
    <property type="match status" value="1"/>
</dbReference>
<dbReference type="Gene3D" id="2.40.260.10">
    <property type="entry name" value="Sortase"/>
    <property type="match status" value="1"/>
</dbReference>
<dbReference type="Proteomes" id="UP000517916">
    <property type="component" value="Unassembled WGS sequence"/>
</dbReference>